<dbReference type="GO" id="GO:0005886">
    <property type="term" value="C:plasma membrane"/>
    <property type="evidence" value="ECO:0007669"/>
    <property type="project" value="UniProtKB-SubCell"/>
</dbReference>
<evidence type="ECO:0000256" key="7">
    <source>
        <dbReference type="SAM" id="Phobius"/>
    </source>
</evidence>
<name>A0A927MZA1_9ACTN</name>
<proteinExistence type="predicted"/>
<comment type="caution">
    <text evidence="8">The sequence shown here is derived from an EMBL/GenBank/DDBJ whole genome shotgun (WGS) entry which is preliminary data.</text>
</comment>
<keyword evidence="5 7" id="KW-0472">Membrane</keyword>
<dbReference type="Pfam" id="PF03706">
    <property type="entry name" value="LPG_synthase_TM"/>
    <property type="match status" value="1"/>
</dbReference>
<evidence type="ECO:0000256" key="5">
    <source>
        <dbReference type="ARBA" id="ARBA00023136"/>
    </source>
</evidence>
<dbReference type="AlphaFoldDB" id="A0A927MZA1"/>
<evidence type="ECO:0000256" key="1">
    <source>
        <dbReference type="ARBA" id="ARBA00004651"/>
    </source>
</evidence>
<gene>
    <name evidence="8" type="ORF">HEB94_002723</name>
</gene>
<evidence type="ECO:0000256" key="6">
    <source>
        <dbReference type="SAM" id="MobiDB-lite"/>
    </source>
</evidence>
<feature type="transmembrane region" description="Helical" evidence="7">
    <location>
        <begin position="285"/>
        <end position="311"/>
    </location>
</feature>
<protein>
    <submittedName>
        <fullName evidence="8">Uncharacterized membrane protein YbhN (UPF0104 family)</fullName>
    </submittedName>
</protein>
<sequence length="367" mass="37477">MAPSPERPGGVPVTRSNWALVRTVGGLGILALLLCLLGTGPFLDGLRLIDGWALAVALGIGALTTVCCAWRWSLVSGGLGVRLPLGTAVAHCYRAVFLNSTLPGGVLGDVHRAVRHGRDAGDVGRGIRAVVWERTAGQVVQAGIALAVLFAFPSPVRSYLPAATGLVLAGGLGAVLLVRAVSRSGHARWAQALRTTRADVHDGLLAHGKWLGVLLASTVVVAGHLATFLVAARTAGATAPLSQLVPLTFLALLAMGVPANVAGFGPREGVAAWAFGAAGLTAAQGIATAMVYGALVLVASLPGAAVLLIAVRHGSTKENDGRGTARRDGSDPGHGAVAVPRRIRHDRAGVLLRRLGGRSGASRLRTR</sequence>
<feature type="transmembrane region" description="Helical" evidence="7">
    <location>
        <begin position="51"/>
        <end position="72"/>
    </location>
</feature>
<dbReference type="InterPro" id="IPR022791">
    <property type="entry name" value="L-PG_synthase/AglD"/>
</dbReference>
<evidence type="ECO:0000256" key="3">
    <source>
        <dbReference type="ARBA" id="ARBA00022692"/>
    </source>
</evidence>
<feature type="compositionally biased region" description="Basic and acidic residues" evidence="6">
    <location>
        <begin position="316"/>
        <end position="331"/>
    </location>
</feature>
<accession>A0A927MZA1</accession>
<comment type="subcellular location">
    <subcellularLocation>
        <location evidence="1">Cell membrane</location>
        <topology evidence="1">Multi-pass membrane protein</topology>
    </subcellularLocation>
</comment>
<dbReference type="Proteomes" id="UP000638648">
    <property type="component" value="Unassembled WGS sequence"/>
</dbReference>
<feature type="region of interest" description="Disordered" evidence="6">
    <location>
        <begin position="316"/>
        <end position="337"/>
    </location>
</feature>
<keyword evidence="2" id="KW-1003">Cell membrane</keyword>
<keyword evidence="9" id="KW-1185">Reference proteome</keyword>
<evidence type="ECO:0000256" key="4">
    <source>
        <dbReference type="ARBA" id="ARBA00022989"/>
    </source>
</evidence>
<keyword evidence="3 7" id="KW-0812">Transmembrane</keyword>
<feature type="transmembrane region" description="Helical" evidence="7">
    <location>
        <begin position="244"/>
        <end position="265"/>
    </location>
</feature>
<feature type="transmembrane region" description="Helical" evidence="7">
    <location>
        <begin position="159"/>
        <end position="181"/>
    </location>
</feature>
<organism evidence="8 9">
    <name type="scientific">Actinopolymorpha pittospori</name>
    <dbReference type="NCBI Taxonomy" id="648752"/>
    <lineage>
        <taxon>Bacteria</taxon>
        <taxon>Bacillati</taxon>
        <taxon>Actinomycetota</taxon>
        <taxon>Actinomycetes</taxon>
        <taxon>Propionibacteriales</taxon>
        <taxon>Actinopolymorphaceae</taxon>
        <taxon>Actinopolymorpha</taxon>
    </lineage>
</organism>
<dbReference type="RefSeq" id="WP_238361508.1">
    <property type="nucleotide sequence ID" value="NZ_BAABJL010000035.1"/>
</dbReference>
<evidence type="ECO:0000313" key="8">
    <source>
        <dbReference type="EMBL" id="MBE1605875.1"/>
    </source>
</evidence>
<dbReference type="EMBL" id="JADBEM010000001">
    <property type="protein sequence ID" value="MBE1605875.1"/>
    <property type="molecule type" value="Genomic_DNA"/>
</dbReference>
<reference evidence="8" key="1">
    <citation type="submission" date="2020-10" db="EMBL/GenBank/DDBJ databases">
        <title>Sequencing the genomes of 1000 actinobacteria strains.</title>
        <authorList>
            <person name="Klenk H.-P."/>
        </authorList>
    </citation>
    <scope>NUCLEOTIDE SEQUENCE</scope>
    <source>
        <strain evidence="8">DSM 45354</strain>
    </source>
</reference>
<feature type="transmembrane region" description="Helical" evidence="7">
    <location>
        <begin position="20"/>
        <end position="39"/>
    </location>
</feature>
<dbReference type="PANTHER" id="PTHR40277:SF1">
    <property type="entry name" value="BLL5419 PROTEIN"/>
    <property type="match status" value="1"/>
</dbReference>
<evidence type="ECO:0000256" key="2">
    <source>
        <dbReference type="ARBA" id="ARBA00022475"/>
    </source>
</evidence>
<evidence type="ECO:0000313" key="9">
    <source>
        <dbReference type="Proteomes" id="UP000638648"/>
    </source>
</evidence>
<keyword evidence="4 7" id="KW-1133">Transmembrane helix</keyword>
<feature type="transmembrane region" description="Helical" evidence="7">
    <location>
        <begin position="210"/>
        <end position="232"/>
    </location>
</feature>
<dbReference type="PANTHER" id="PTHR40277">
    <property type="entry name" value="BLL5419 PROTEIN"/>
    <property type="match status" value="1"/>
</dbReference>